<sequence>MDDVKQKVFIVDDEPANVLIIEAAVETLGTVISTSESHRAIKLIEQHRPDVILLDINMPQLTGFDICTILKSDPSLKDTPVIFITSFNDTENERKALQLGAIDFISKPVDVELCRTRVKNQLLIQKQKREVARVNKKVSEEKERLDITLKSIADGVVAIDVKGKVNYINPVAQRLTGFSEAEATGVHIDKVMLLADATTSEPLANPALFALKLKHPVGMAYNAKLISQHGKEFRVEDTASPIYDDGGELKGAVIVFQDVSEAVAMAVQMTHLTNHDQLTGLPNRLLLHDRLVQSINRSRVVNKSVALLLIDIDNFKYLNDGLGHEIGDAIITSVASRLQQACGTSITLARVGGDEFACLLVDIDSSFSAESTAMACLQHVREPIHVAGHQHQVTLSIGISLYPQDASSAEEMMRHADSAMYRSKSTGKDKFSFFSKDLHFAMQSRIKTEAKLRKAIKENALTLFYQPKYDLNTMQIIGAECLVRLIDADGSVIPPDEFIPLAEETGLIHELGAQVMRKACDFIRSSEREGRPIKLAVNVSAQQIANQAFADEVEDIIRVSEIDPSLLELEVTESALMADFEEIKDMLTALKRLGLSLALDDFGTGYSSLSYLRRFPLQVLKIDKSFVQDMDTDSQAFDIVNAIVRLALSLNLALVAEGIETEQHLTALKELGCFTGQGYLMCRPLAENAFLRKYLSEQSSTTV</sequence>
<dbReference type="InterPro" id="IPR011006">
    <property type="entry name" value="CheY-like_superfamily"/>
</dbReference>
<proteinExistence type="predicted"/>
<dbReference type="InterPro" id="IPR013767">
    <property type="entry name" value="PAS_fold"/>
</dbReference>
<dbReference type="Proteomes" id="UP000056090">
    <property type="component" value="Chromosome"/>
</dbReference>
<dbReference type="InterPro" id="IPR000014">
    <property type="entry name" value="PAS"/>
</dbReference>
<dbReference type="PROSITE" id="PS50113">
    <property type="entry name" value="PAC"/>
    <property type="match status" value="1"/>
</dbReference>
<dbReference type="NCBIfam" id="TIGR00229">
    <property type="entry name" value="sensory_box"/>
    <property type="match status" value="1"/>
</dbReference>
<dbReference type="PROSITE" id="PS50110">
    <property type="entry name" value="RESPONSE_REGULATORY"/>
    <property type="match status" value="1"/>
</dbReference>
<evidence type="ECO:0000313" key="7">
    <source>
        <dbReference type="EMBL" id="AIF98614.1"/>
    </source>
</evidence>
<feature type="modified residue" description="4-aspartylphosphate" evidence="1">
    <location>
        <position position="55"/>
    </location>
</feature>
<keyword evidence="1" id="KW-0597">Phosphoprotein</keyword>
<dbReference type="SMART" id="SM00267">
    <property type="entry name" value="GGDEF"/>
    <property type="match status" value="1"/>
</dbReference>
<dbReference type="Pfam" id="PF00989">
    <property type="entry name" value="PAS"/>
    <property type="match status" value="1"/>
</dbReference>
<organism evidence="7 8">
    <name type="scientific">Alteromonas australica</name>
    <dbReference type="NCBI Taxonomy" id="589873"/>
    <lineage>
        <taxon>Bacteria</taxon>
        <taxon>Pseudomonadati</taxon>
        <taxon>Pseudomonadota</taxon>
        <taxon>Gammaproteobacteria</taxon>
        <taxon>Alteromonadales</taxon>
        <taxon>Alteromonadaceae</taxon>
        <taxon>Alteromonas/Salinimonas group</taxon>
        <taxon>Alteromonas</taxon>
    </lineage>
</organism>
<dbReference type="RefSeq" id="WP_044056791.1">
    <property type="nucleotide sequence ID" value="NZ_CBCSKJ010000001.1"/>
</dbReference>
<dbReference type="PANTHER" id="PTHR44757:SF2">
    <property type="entry name" value="BIOFILM ARCHITECTURE MAINTENANCE PROTEIN MBAA"/>
    <property type="match status" value="1"/>
</dbReference>
<dbReference type="InterPro" id="IPR001633">
    <property type="entry name" value="EAL_dom"/>
</dbReference>
<dbReference type="InterPro" id="IPR000700">
    <property type="entry name" value="PAS-assoc_C"/>
</dbReference>
<dbReference type="SUPFAM" id="SSF55785">
    <property type="entry name" value="PYP-like sensor domain (PAS domain)"/>
    <property type="match status" value="1"/>
</dbReference>
<dbReference type="GO" id="GO:0006355">
    <property type="term" value="P:regulation of DNA-templated transcription"/>
    <property type="evidence" value="ECO:0007669"/>
    <property type="project" value="InterPro"/>
</dbReference>
<evidence type="ECO:0000259" key="2">
    <source>
        <dbReference type="PROSITE" id="PS50110"/>
    </source>
</evidence>
<dbReference type="SUPFAM" id="SSF55073">
    <property type="entry name" value="Nucleotide cyclase"/>
    <property type="match status" value="1"/>
</dbReference>
<dbReference type="CDD" id="cd01949">
    <property type="entry name" value="GGDEF"/>
    <property type="match status" value="1"/>
</dbReference>
<dbReference type="SMART" id="SM00052">
    <property type="entry name" value="EAL"/>
    <property type="match status" value="1"/>
</dbReference>
<keyword evidence="8" id="KW-1185">Reference proteome</keyword>
<dbReference type="KEGG" id="aal:EP13_07925"/>
<dbReference type="PROSITE" id="PS50883">
    <property type="entry name" value="EAL"/>
    <property type="match status" value="1"/>
</dbReference>
<dbReference type="GeneID" id="78254839"/>
<feature type="domain" description="PAC" evidence="4">
    <location>
        <begin position="219"/>
        <end position="271"/>
    </location>
</feature>
<dbReference type="CDD" id="cd01948">
    <property type="entry name" value="EAL"/>
    <property type="match status" value="1"/>
</dbReference>
<dbReference type="InterPro" id="IPR029787">
    <property type="entry name" value="Nucleotide_cyclase"/>
</dbReference>
<dbReference type="Gene3D" id="3.20.20.450">
    <property type="entry name" value="EAL domain"/>
    <property type="match status" value="1"/>
</dbReference>
<feature type="domain" description="Response regulatory" evidence="2">
    <location>
        <begin position="7"/>
        <end position="122"/>
    </location>
</feature>
<evidence type="ECO:0000259" key="4">
    <source>
        <dbReference type="PROSITE" id="PS50113"/>
    </source>
</evidence>
<dbReference type="AlphaFoldDB" id="A0A075NVD7"/>
<name>A0A075NVD7_9ALTE</name>
<dbReference type="InterPro" id="IPR035965">
    <property type="entry name" value="PAS-like_dom_sf"/>
</dbReference>
<evidence type="ECO:0000256" key="1">
    <source>
        <dbReference type="PROSITE-ProRule" id="PRU00169"/>
    </source>
</evidence>
<evidence type="ECO:0000259" key="6">
    <source>
        <dbReference type="PROSITE" id="PS50887"/>
    </source>
</evidence>
<dbReference type="Gene3D" id="3.30.450.20">
    <property type="entry name" value="PAS domain"/>
    <property type="match status" value="1"/>
</dbReference>
<dbReference type="InterPro" id="IPR001789">
    <property type="entry name" value="Sig_transdc_resp-reg_receiver"/>
</dbReference>
<dbReference type="InterPro" id="IPR000160">
    <property type="entry name" value="GGDEF_dom"/>
</dbReference>
<protein>
    <submittedName>
        <fullName evidence="7">Diguanylate cyclase</fullName>
    </submittedName>
</protein>
<dbReference type="PROSITE" id="PS50887">
    <property type="entry name" value="GGDEF"/>
    <property type="match status" value="1"/>
</dbReference>
<evidence type="ECO:0000259" key="5">
    <source>
        <dbReference type="PROSITE" id="PS50883"/>
    </source>
</evidence>
<dbReference type="Gene3D" id="3.40.50.2300">
    <property type="match status" value="1"/>
</dbReference>
<feature type="domain" description="PAS" evidence="3">
    <location>
        <begin position="141"/>
        <end position="185"/>
    </location>
</feature>
<dbReference type="eggNOG" id="COG5001">
    <property type="taxonomic scope" value="Bacteria"/>
</dbReference>
<dbReference type="InterPro" id="IPR035919">
    <property type="entry name" value="EAL_sf"/>
</dbReference>
<dbReference type="CDD" id="cd00130">
    <property type="entry name" value="PAS"/>
    <property type="match status" value="1"/>
</dbReference>
<accession>A0A075NVD7</accession>
<dbReference type="InterPro" id="IPR052155">
    <property type="entry name" value="Biofilm_reg_signaling"/>
</dbReference>
<dbReference type="SUPFAM" id="SSF141868">
    <property type="entry name" value="EAL domain-like"/>
    <property type="match status" value="1"/>
</dbReference>
<feature type="domain" description="GGDEF" evidence="6">
    <location>
        <begin position="303"/>
        <end position="436"/>
    </location>
</feature>
<dbReference type="Pfam" id="PF00563">
    <property type="entry name" value="EAL"/>
    <property type="match status" value="1"/>
</dbReference>
<dbReference type="NCBIfam" id="TIGR00254">
    <property type="entry name" value="GGDEF"/>
    <property type="match status" value="1"/>
</dbReference>
<dbReference type="GO" id="GO:0000160">
    <property type="term" value="P:phosphorelay signal transduction system"/>
    <property type="evidence" value="ECO:0007669"/>
    <property type="project" value="InterPro"/>
</dbReference>
<dbReference type="EMBL" id="CP008849">
    <property type="protein sequence ID" value="AIF98614.1"/>
    <property type="molecule type" value="Genomic_DNA"/>
</dbReference>
<dbReference type="SUPFAM" id="SSF52172">
    <property type="entry name" value="CheY-like"/>
    <property type="match status" value="1"/>
</dbReference>
<dbReference type="Pfam" id="PF00072">
    <property type="entry name" value="Response_reg"/>
    <property type="match status" value="1"/>
</dbReference>
<gene>
    <name evidence="7" type="ORF">EP13_07925</name>
</gene>
<reference evidence="7 8" key="1">
    <citation type="submission" date="2014-06" db="EMBL/GenBank/DDBJ databases">
        <title>Genomes of Alteromonas australica, a world apart.</title>
        <authorList>
            <person name="Gonzaga A."/>
            <person name="Lopez-Perez M."/>
            <person name="Rodriguez-Valera F."/>
        </authorList>
    </citation>
    <scope>NUCLEOTIDE SEQUENCE [LARGE SCALE GENOMIC DNA]</scope>
    <source>
        <strain evidence="7 8">H 17</strain>
    </source>
</reference>
<dbReference type="InterPro" id="IPR043128">
    <property type="entry name" value="Rev_trsase/Diguanyl_cyclase"/>
</dbReference>
<dbReference type="Pfam" id="PF00990">
    <property type="entry name" value="GGDEF"/>
    <property type="match status" value="1"/>
</dbReference>
<dbReference type="Gene3D" id="3.30.70.270">
    <property type="match status" value="1"/>
</dbReference>
<evidence type="ECO:0000313" key="8">
    <source>
        <dbReference type="Proteomes" id="UP000056090"/>
    </source>
</evidence>
<dbReference type="PANTHER" id="PTHR44757">
    <property type="entry name" value="DIGUANYLATE CYCLASE DGCP"/>
    <property type="match status" value="1"/>
</dbReference>
<dbReference type="SMART" id="SM00091">
    <property type="entry name" value="PAS"/>
    <property type="match status" value="1"/>
</dbReference>
<dbReference type="PROSITE" id="PS50112">
    <property type="entry name" value="PAS"/>
    <property type="match status" value="1"/>
</dbReference>
<feature type="domain" description="EAL" evidence="5">
    <location>
        <begin position="445"/>
        <end position="698"/>
    </location>
</feature>
<dbReference type="SMART" id="SM00448">
    <property type="entry name" value="REC"/>
    <property type="match status" value="1"/>
</dbReference>
<evidence type="ECO:0000259" key="3">
    <source>
        <dbReference type="PROSITE" id="PS50112"/>
    </source>
</evidence>